<protein>
    <submittedName>
        <fullName evidence="2">Putative stage IV sporulation YqfD</fullName>
    </submittedName>
</protein>
<keyword evidence="3" id="KW-1185">Reference proteome</keyword>
<evidence type="ECO:0000313" key="3">
    <source>
        <dbReference type="Proteomes" id="UP000000269"/>
    </source>
</evidence>
<dbReference type="KEGG" id="aoe:Clos_1245"/>
<dbReference type="HOGENOM" id="CLU_050521_1_0_9"/>
<dbReference type="eggNOG" id="COG0561">
    <property type="taxonomic scope" value="Bacteria"/>
</dbReference>
<reference evidence="3" key="1">
    <citation type="submission" date="2007-10" db="EMBL/GenBank/DDBJ databases">
        <title>Complete genome of Alkaliphilus oremlandii OhILAs.</title>
        <authorList>
            <person name="Copeland A."/>
            <person name="Lucas S."/>
            <person name="Lapidus A."/>
            <person name="Barry K."/>
            <person name="Detter J.C."/>
            <person name="Glavina del Rio T."/>
            <person name="Hammon N."/>
            <person name="Israni S."/>
            <person name="Dalin E."/>
            <person name="Tice H."/>
            <person name="Pitluck S."/>
            <person name="Chain P."/>
            <person name="Malfatti S."/>
            <person name="Shin M."/>
            <person name="Vergez L."/>
            <person name="Schmutz J."/>
            <person name="Larimer F."/>
            <person name="Land M."/>
            <person name="Hauser L."/>
            <person name="Kyrpides N."/>
            <person name="Mikhailova N."/>
            <person name="Stolz J.F."/>
            <person name="Dawson A."/>
            <person name="Fisher E."/>
            <person name="Crable B."/>
            <person name="Perera E."/>
            <person name="Lisak J."/>
            <person name="Ranganathan M."/>
            <person name="Basu P."/>
            <person name="Richardson P."/>
        </authorList>
    </citation>
    <scope>NUCLEOTIDE SEQUENCE [LARGE SCALE GENOMIC DNA]</scope>
    <source>
        <strain evidence="3">OhILAs</strain>
    </source>
</reference>
<gene>
    <name evidence="2" type="ordered locus">Clos_1245</name>
</gene>
<organism evidence="2 3">
    <name type="scientific">Alkaliphilus oremlandii (strain OhILAs)</name>
    <name type="common">Clostridium oremlandii (strain OhILAs)</name>
    <dbReference type="NCBI Taxonomy" id="350688"/>
    <lineage>
        <taxon>Bacteria</taxon>
        <taxon>Bacillati</taxon>
        <taxon>Bacillota</taxon>
        <taxon>Clostridia</taxon>
        <taxon>Peptostreptococcales</taxon>
        <taxon>Natronincolaceae</taxon>
        <taxon>Alkaliphilus</taxon>
    </lineage>
</organism>
<dbReference type="Pfam" id="PF06898">
    <property type="entry name" value="YqfD"/>
    <property type="match status" value="1"/>
</dbReference>
<dbReference type="STRING" id="350688.Clos_1245"/>
<evidence type="ECO:0000256" key="1">
    <source>
        <dbReference type="SAM" id="Phobius"/>
    </source>
</evidence>
<accession>A8MG63</accession>
<dbReference type="Proteomes" id="UP000000269">
    <property type="component" value="Chromosome"/>
</dbReference>
<keyword evidence="1" id="KW-1133">Transmembrane helix</keyword>
<sequence length="398" mass="45790">MLILKLWNYMRGYVNIRIEGLALERFINLCIAKGIYLWDIQRINHTALEGKVSIKGFKELRGIVKKAGCRVSIKRKNGYPFWIHKLKKRKMLLVGAFFCFTLLIFSSTFIFSIEVSGNHQLERGKIIGILNDLGLKPGANRYKINIKDIETQMLLDMEELAWVGIEIKGIKARVEIAEKRLAPDIIDKNTPCNVVASKKGVIEKVIARNGDPKVSEGDIVKEGDILISGIIERDFMETDKYVHSYGEVFAKTYYEGMESKNLIEIKKEKTGKTFKRRMFKFGNLELSINNAEIPYNTYILEKESKKPFQWRNIGLPVEIIIEEYYEAVEIEEKISEPEAEKAIHSKVINQLLKEIPLEAEILDTKINFTTQDDILYGKVIIEVLENIAQQKRLQIGVD</sequence>
<dbReference type="AlphaFoldDB" id="A8MG63"/>
<keyword evidence="1" id="KW-0472">Membrane</keyword>
<evidence type="ECO:0000313" key="2">
    <source>
        <dbReference type="EMBL" id="ABW18791.1"/>
    </source>
</evidence>
<dbReference type="EMBL" id="CP000853">
    <property type="protein sequence ID" value="ABW18791.1"/>
    <property type="molecule type" value="Genomic_DNA"/>
</dbReference>
<name>A8MG63_ALKOO</name>
<dbReference type="PIRSF" id="PIRSF029895">
    <property type="entry name" value="SpoIV"/>
    <property type="match status" value="1"/>
</dbReference>
<dbReference type="NCBIfam" id="TIGR02876">
    <property type="entry name" value="spore_yqfD"/>
    <property type="match status" value="1"/>
</dbReference>
<proteinExistence type="predicted"/>
<feature type="transmembrane region" description="Helical" evidence="1">
    <location>
        <begin position="91"/>
        <end position="113"/>
    </location>
</feature>
<dbReference type="InterPro" id="IPR010690">
    <property type="entry name" value="YqfD"/>
</dbReference>
<dbReference type="OrthoDB" id="1640349at2"/>
<keyword evidence="1" id="KW-0812">Transmembrane</keyword>